<evidence type="ECO:0000256" key="2">
    <source>
        <dbReference type="SAM" id="Phobius"/>
    </source>
</evidence>
<gene>
    <name evidence="3" type="ORF">TCAL_01976</name>
</gene>
<feature type="region of interest" description="Disordered" evidence="1">
    <location>
        <begin position="1"/>
        <end position="23"/>
    </location>
</feature>
<dbReference type="Proteomes" id="UP000318571">
    <property type="component" value="Chromosome 6"/>
</dbReference>
<keyword evidence="2" id="KW-0812">Transmembrane</keyword>
<feature type="transmembrane region" description="Helical" evidence="2">
    <location>
        <begin position="83"/>
        <end position="111"/>
    </location>
</feature>
<sequence length="115" mass="12981">MDVLKKFFTTPNGEEDNDEDEENDLKSILVSNPINLSPYALLSAEKIPKEADQDEIRRRKKLALQGMLNDSGLHEDMCSDEPLSWLSCVLALLLCLPFFALIGVFISYFGIPDIF</sequence>
<feature type="compositionally biased region" description="Acidic residues" evidence="1">
    <location>
        <begin position="13"/>
        <end position="23"/>
    </location>
</feature>
<dbReference type="AlphaFoldDB" id="A0A553PNH8"/>
<dbReference type="EMBL" id="VCGU01000002">
    <property type="protein sequence ID" value="TRY79239.1"/>
    <property type="molecule type" value="Genomic_DNA"/>
</dbReference>
<evidence type="ECO:0000256" key="1">
    <source>
        <dbReference type="SAM" id="MobiDB-lite"/>
    </source>
</evidence>
<keyword evidence="2" id="KW-0472">Membrane</keyword>
<evidence type="ECO:0000313" key="3">
    <source>
        <dbReference type="EMBL" id="TRY79239.1"/>
    </source>
</evidence>
<accession>A0A553PNH8</accession>
<proteinExistence type="predicted"/>
<reference evidence="3 4" key="1">
    <citation type="journal article" date="2018" name="Nat. Ecol. Evol.">
        <title>Genomic signatures of mitonuclear coevolution across populations of Tigriopus californicus.</title>
        <authorList>
            <person name="Barreto F.S."/>
            <person name="Watson E.T."/>
            <person name="Lima T.G."/>
            <person name="Willett C.S."/>
            <person name="Edmands S."/>
            <person name="Li W."/>
            <person name="Burton R.S."/>
        </authorList>
    </citation>
    <scope>NUCLEOTIDE SEQUENCE [LARGE SCALE GENOMIC DNA]</scope>
    <source>
        <strain evidence="3 4">San Diego</strain>
    </source>
</reference>
<evidence type="ECO:0000313" key="4">
    <source>
        <dbReference type="Proteomes" id="UP000318571"/>
    </source>
</evidence>
<comment type="caution">
    <text evidence="3">The sequence shown here is derived from an EMBL/GenBank/DDBJ whole genome shotgun (WGS) entry which is preliminary data.</text>
</comment>
<protein>
    <submittedName>
        <fullName evidence="3">Uncharacterized protein</fullName>
    </submittedName>
</protein>
<keyword evidence="2" id="KW-1133">Transmembrane helix</keyword>
<name>A0A553PNH8_TIGCA</name>
<keyword evidence="4" id="KW-1185">Reference proteome</keyword>
<organism evidence="3 4">
    <name type="scientific">Tigriopus californicus</name>
    <name type="common">Marine copepod</name>
    <dbReference type="NCBI Taxonomy" id="6832"/>
    <lineage>
        <taxon>Eukaryota</taxon>
        <taxon>Metazoa</taxon>
        <taxon>Ecdysozoa</taxon>
        <taxon>Arthropoda</taxon>
        <taxon>Crustacea</taxon>
        <taxon>Multicrustacea</taxon>
        <taxon>Hexanauplia</taxon>
        <taxon>Copepoda</taxon>
        <taxon>Harpacticoida</taxon>
        <taxon>Harpacticidae</taxon>
        <taxon>Tigriopus</taxon>
    </lineage>
</organism>